<evidence type="ECO:0000259" key="1">
    <source>
        <dbReference type="Pfam" id="PF11740"/>
    </source>
</evidence>
<proteinExistence type="predicted"/>
<feature type="domain" description="KfrA N-terminal DNA-binding" evidence="1">
    <location>
        <begin position="13"/>
        <end position="62"/>
    </location>
</feature>
<dbReference type="EMBL" id="WSEL01000009">
    <property type="protein sequence ID" value="MVQ32069.1"/>
    <property type="molecule type" value="Genomic_DNA"/>
</dbReference>
<name>A0A6N8IYH2_9BURK</name>
<evidence type="ECO:0000313" key="3">
    <source>
        <dbReference type="Proteomes" id="UP000469385"/>
    </source>
</evidence>
<organism evidence="2 3">
    <name type="scientific">Ramlibacter pinisoli</name>
    <dbReference type="NCBI Taxonomy" id="2682844"/>
    <lineage>
        <taxon>Bacteria</taxon>
        <taxon>Pseudomonadati</taxon>
        <taxon>Pseudomonadota</taxon>
        <taxon>Betaproteobacteria</taxon>
        <taxon>Burkholderiales</taxon>
        <taxon>Comamonadaceae</taxon>
        <taxon>Ramlibacter</taxon>
    </lineage>
</organism>
<accession>A0A6N8IYH2</accession>
<comment type="caution">
    <text evidence="2">The sequence shown here is derived from an EMBL/GenBank/DDBJ whole genome shotgun (WGS) entry which is preliminary data.</text>
</comment>
<evidence type="ECO:0000313" key="2">
    <source>
        <dbReference type="EMBL" id="MVQ32069.1"/>
    </source>
</evidence>
<dbReference type="Proteomes" id="UP000469385">
    <property type="component" value="Unassembled WGS sequence"/>
</dbReference>
<gene>
    <name evidence="2" type="ORF">GON04_21595</name>
</gene>
<dbReference type="InterPro" id="IPR021104">
    <property type="entry name" value="KfrA_DNA-bd_N"/>
</dbReference>
<sequence length="65" mass="7344">MGKKGRGRPGITLEDVRRACRELELQGRKVGPSNVRLELGTGSFDTIQEHLRTLGYATRPRPRKK</sequence>
<dbReference type="AlphaFoldDB" id="A0A6N8IYH2"/>
<keyword evidence="3" id="KW-1185">Reference proteome</keyword>
<dbReference type="Pfam" id="PF11740">
    <property type="entry name" value="KfrA_N"/>
    <property type="match status" value="1"/>
</dbReference>
<dbReference type="RefSeq" id="WP_157400061.1">
    <property type="nucleotide sequence ID" value="NZ_WSEL01000009.1"/>
</dbReference>
<reference evidence="2 3" key="1">
    <citation type="submission" date="2019-12" db="EMBL/GenBank/DDBJ databases">
        <authorList>
            <person name="Huq M.A."/>
        </authorList>
    </citation>
    <scope>NUCLEOTIDE SEQUENCE [LARGE SCALE GENOMIC DNA]</scope>
    <source>
        <strain evidence="2 3">MAH-25</strain>
    </source>
</reference>
<protein>
    <recommendedName>
        <fullName evidence="1">KfrA N-terminal DNA-binding domain-containing protein</fullName>
    </recommendedName>
</protein>